<keyword evidence="3" id="KW-0812">Transmembrane</keyword>
<dbReference type="InterPro" id="IPR027383">
    <property type="entry name" value="Znf_put"/>
</dbReference>
<evidence type="ECO:0000256" key="2">
    <source>
        <dbReference type="ARBA" id="ARBA00023163"/>
    </source>
</evidence>
<feature type="domain" description="Putative zinc-finger" evidence="4">
    <location>
        <begin position="22"/>
        <end position="47"/>
    </location>
</feature>
<keyword evidence="1" id="KW-0805">Transcription regulation</keyword>
<evidence type="ECO:0000256" key="1">
    <source>
        <dbReference type="ARBA" id="ARBA00023015"/>
    </source>
</evidence>
<sequence>MSGREPTPGGRTDDPFREWDAAYVLGALSASDRRTYEEHLRTCDACRAAVGDLAGIPALLRTVPADEVRDDAPAPDDAAVVELRTVARTAHAHRRRRRVLLVGAAAALVVAAGTAGVVVDRAASRAAPPVASDVTRLDLEPVGTVDVRADLTLQAKGWGTRIDWSCTYPAGASGRGYGDDEGSSGPVYELVLVDDDGTSTVVATWVAHSTQARGLGASSSVATADIAEVQIRLRGADKPVASATT</sequence>
<reference evidence="5" key="1">
    <citation type="submission" date="2021-01" db="EMBL/GenBank/DDBJ databases">
        <title>Whole genome shotgun sequence of Cellulomonas chitinilytica NBRC 110799.</title>
        <authorList>
            <person name="Komaki H."/>
            <person name="Tamura T."/>
        </authorList>
    </citation>
    <scope>NUCLEOTIDE SEQUENCE</scope>
    <source>
        <strain evidence="5">NBRC 110799</strain>
    </source>
</reference>
<evidence type="ECO:0000259" key="4">
    <source>
        <dbReference type="Pfam" id="PF13490"/>
    </source>
</evidence>
<organism evidence="5 6">
    <name type="scientific">Cellulomonas chitinilytica</name>
    <dbReference type="NCBI Taxonomy" id="398759"/>
    <lineage>
        <taxon>Bacteria</taxon>
        <taxon>Bacillati</taxon>
        <taxon>Actinomycetota</taxon>
        <taxon>Actinomycetes</taxon>
        <taxon>Micrococcales</taxon>
        <taxon>Cellulomonadaceae</taxon>
        <taxon>Cellulomonas</taxon>
    </lineage>
</organism>
<evidence type="ECO:0000256" key="3">
    <source>
        <dbReference type="SAM" id="Phobius"/>
    </source>
</evidence>
<gene>
    <name evidence="5" type="ORF">Cch01nite_09860</name>
</gene>
<dbReference type="EMBL" id="BONK01000003">
    <property type="protein sequence ID" value="GIG20262.1"/>
    <property type="molecule type" value="Genomic_DNA"/>
</dbReference>
<dbReference type="Gene3D" id="1.10.10.1320">
    <property type="entry name" value="Anti-sigma factor, zinc-finger domain"/>
    <property type="match status" value="1"/>
</dbReference>
<evidence type="ECO:0000313" key="6">
    <source>
        <dbReference type="Proteomes" id="UP000632740"/>
    </source>
</evidence>
<dbReference type="Proteomes" id="UP000632740">
    <property type="component" value="Unassembled WGS sequence"/>
</dbReference>
<dbReference type="Pfam" id="PF13490">
    <property type="entry name" value="zf-HC2"/>
    <property type="match status" value="1"/>
</dbReference>
<evidence type="ECO:0000313" key="5">
    <source>
        <dbReference type="EMBL" id="GIG20262.1"/>
    </source>
</evidence>
<name>A0A919NZ82_9CELL</name>
<comment type="caution">
    <text evidence="5">The sequence shown here is derived from an EMBL/GenBank/DDBJ whole genome shotgun (WGS) entry which is preliminary data.</text>
</comment>
<keyword evidence="3" id="KW-0472">Membrane</keyword>
<dbReference type="AlphaFoldDB" id="A0A919NZ82"/>
<dbReference type="RefSeq" id="WP_203749408.1">
    <property type="nucleotide sequence ID" value="NZ_BONK01000003.1"/>
</dbReference>
<feature type="transmembrane region" description="Helical" evidence="3">
    <location>
        <begin position="99"/>
        <end position="119"/>
    </location>
</feature>
<accession>A0A919NZ82</accession>
<keyword evidence="2" id="KW-0804">Transcription</keyword>
<keyword evidence="3" id="KW-1133">Transmembrane helix</keyword>
<protein>
    <submittedName>
        <fullName evidence="5">Anti-sigma factor</fullName>
    </submittedName>
</protein>
<dbReference type="InterPro" id="IPR041916">
    <property type="entry name" value="Anti_sigma_zinc_sf"/>
</dbReference>
<keyword evidence="6" id="KW-1185">Reference proteome</keyword>
<proteinExistence type="predicted"/>